<comment type="caution">
    <text evidence="2">The sequence shown here is derived from an EMBL/GenBank/DDBJ whole genome shotgun (WGS) entry which is preliminary data.</text>
</comment>
<dbReference type="GeneID" id="97301065"/>
<evidence type="ECO:0000313" key="3">
    <source>
        <dbReference type="Proteomes" id="UP000317715"/>
    </source>
</evidence>
<dbReference type="GO" id="GO:0043200">
    <property type="term" value="P:response to amino acid"/>
    <property type="evidence" value="ECO:0007669"/>
    <property type="project" value="TreeGrafter"/>
</dbReference>
<dbReference type="AlphaFoldDB" id="A0A4Y3NDP9"/>
<dbReference type="PANTHER" id="PTHR30154">
    <property type="entry name" value="LEUCINE-RESPONSIVE REGULATORY PROTEIN"/>
    <property type="match status" value="1"/>
</dbReference>
<evidence type="ECO:0000313" key="2">
    <source>
        <dbReference type="EMBL" id="GEB19297.1"/>
    </source>
</evidence>
<reference evidence="2 3" key="1">
    <citation type="submission" date="2019-06" db="EMBL/GenBank/DDBJ databases">
        <title>Whole genome shotgun sequence of Paenarthrobacter aurescens NBRC 12136.</title>
        <authorList>
            <person name="Hosoyama A."/>
            <person name="Uohara A."/>
            <person name="Ohji S."/>
            <person name="Ichikawa N."/>
        </authorList>
    </citation>
    <scope>NUCLEOTIDE SEQUENCE [LARGE SCALE GENOMIC DNA]</scope>
    <source>
        <strain evidence="2 3">NBRC 12136</strain>
    </source>
</reference>
<dbReference type="EMBL" id="BJMD01000011">
    <property type="protein sequence ID" value="GEB19297.1"/>
    <property type="molecule type" value="Genomic_DNA"/>
</dbReference>
<accession>A0A4Y3NDP9</accession>
<dbReference type="SMART" id="SM00344">
    <property type="entry name" value="HTH_ASNC"/>
    <property type="match status" value="1"/>
</dbReference>
<dbReference type="Proteomes" id="UP000317715">
    <property type="component" value="Unassembled WGS sequence"/>
</dbReference>
<protein>
    <submittedName>
        <fullName evidence="2">AsnC family transcriptional regulator</fullName>
    </submittedName>
</protein>
<gene>
    <name evidence="2" type="ORF">AAU01_20520</name>
</gene>
<dbReference type="InterPro" id="IPR011008">
    <property type="entry name" value="Dimeric_a/b-barrel"/>
</dbReference>
<dbReference type="RefSeq" id="WP_141283530.1">
    <property type="nucleotide sequence ID" value="NZ_BAAAWK010000001.1"/>
</dbReference>
<dbReference type="Gene3D" id="1.10.10.10">
    <property type="entry name" value="Winged helix-like DNA-binding domain superfamily/Winged helix DNA-binding domain"/>
    <property type="match status" value="1"/>
</dbReference>
<organism evidence="2 3">
    <name type="scientific">Paenarthrobacter aurescens</name>
    <name type="common">Arthrobacter aurescens</name>
    <dbReference type="NCBI Taxonomy" id="43663"/>
    <lineage>
        <taxon>Bacteria</taxon>
        <taxon>Bacillati</taxon>
        <taxon>Actinomycetota</taxon>
        <taxon>Actinomycetes</taxon>
        <taxon>Micrococcales</taxon>
        <taxon>Micrococcaceae</taxon>
        <taxon>Paenarthrobacter</taxon>
    </lineage>
</organism>
<dbReference type="Gene3D" id="3.30.70.920">
    <property type="match status" value="1"/>
</dbReference>
<dbReference type="OrthoDB" id="4050641at2"/>
<dbReference type="PANTHER" id="PTHR30154:SF34">
    <property type="entry name" value="TRANSCRIPTIONAL REGULATOR AZLB"/>
    <property type="match status" value="1"/>
</dbReference>
<dbReference type="Pfam" id="PF01037">
    <property type="entry name" value="AsnC_trans_reg"/>
    <property type="match status" value="1"/>
</dbReference>
<sequence>MQDYDLDGRDLRLLHALQIRPRAPWSALAPIVGADAVTLARRWTALQDQGLAWLASYRGPGAKYVGAIVEVECTPARIAEATEDLARDDEVLSIDQTIGGRDLVVTLLCRTDAELAAFVLDRLSNVAGVTGTRTHRGIRLLADAQLWRLRSLQDDEARQLEFSLPLPVAAPRGISADVEEQLAGLLRSNGRASVAEISEALQISTSRARNALNTLLAEKRMVLRLEMARPYSPWPVAVWYFLRVPATMVESVAGKLVGLQEVRLVATTGGLYSILMLVWLRRVEDMTVLERQLGERLPFAEILDRCIVLRTPKHMGNRLTTDGRRIARAIHSE</sequence>
<proteinExistence type="predicted"/>
<keyword evidence="3" id="KW-1185">Reference proteome</keyword>
<dbReference type="GO" id="GO:0043565">
    <property type="term" value="F:sequence-specific DNA binding"/>
    <property type="evidence" value="ECO:0007669"/>
    <property type="project" value="TreeGrafter"/>
</dbReference>
<dbReference type="SUPFAM" id="SSF54909">
    <property type="entry name" value="Dimeric alpha+beta barrel"/>
    <property type="match status" value="1"/>
</dbReference>
<dbReference type="GO" id="GO:0005829">
    <property type="term" value="C:cytosol"/>
    <property type="evidence" value="ECO:0007669"/>
    <property type="project" value="TreeGrafter"/>
</dbReference>
<dbReference type="InterPro" id="IPR036388">
    <property type="entry name" value="WH-like_DNA-bd_sf"/>
</dbReference>
<dbReference type="InterPro" id="IPR019887">
    <property type="entry name" value="Tscrpt_reg_AsnC/Lrp_C"/>
</dbReference>
<feature type="domain" description="Transcription regulator AsnC/Lrp ligand binding" evidence="1">
    <location>
        <begin position="69"/>
        <end position="135"/>
    </location>
</feature>
<name>A0A4Y3NDP9_PAEAU</name>
<dbReference type="InterPro" id="IPR019888">
    <property type="entry name" value="Tscrpt_reg_AsnC-like"/>
</dbReference>
<evidence type="ECO:0000259" key="1">
    <source>
        <dbReference type="Pfam" id="PF01037"/>
    </source>
</evidence>